<feature type="transmembrane region" description="Helical" evidence="1">
    <location>
        <begin position="89"/>
        <end position="111"/>
    </location>
</feature>
<dbReference type="Proteomes" id="UP000236752">
    <property type="component" value="Unassembled WGS sequence"/>
</dbReference>
<reference evidence="2 3" key="1">
    <citation type="submission" date="2016-10" db="EMBL/GenBank/DDBJ databases">
        <authorList>
            <person name="de Groot N.N."/>
        </authorList>
    </citation>
    <scope>NUCLEOTIDE SEQUENCE [LARGE SCALE GENOMIC DNA]</scope>
    <source>
        <strain evidence="2 3">DSM 26915</strain>
    </source>
</reference>
<evidence type="ECO:0000256" key="1">
    <source>
        <dbReference type="SAM" id="Phobius"/>
    </source>
</evidence>
<gene>
    <name evidence="2" type="ORF">SAMN04488045_1018</name>
</gene>
<keyword evidence="1" id="KW-0812">Transmembrane</keyword>
<keyword evidence="1" id="KW-1133">Transmembrane helix</keyword>
<evidence type="ECO:0000313" key="3">
    <source>
        <dbReference type="Proteomes" id="UP000236752"/>
    </source>
</evidence>
<keyword evidence="1" id="KW-0472">Membrane</keyword>
<protein>
    <submittedName>
        <fullName evidence="2">Uncharacterized protein</fullName>
    </submittedName>
</protein>
<evidence type="ECO:0000313" key="2">
    <source>
        <dbReference type="EMBL" id="SEF74466.1"/>
    </source>
</evidence>
<dbReference type="RefSeq" id="WP_160006750.1">
    <property type="nucleotide sequence ID" value="NZ_FNUZ01000001.1"/>
</dbReference>
<proteinExistence type="predicted"/>
<accession>A0A1H5UHF7</accession>
<dbReference type="OrthoDB" id="8482095at2"/>
<dbReference type="AlphaFoldDB" id="A0A1H5UHF7"/>
<keyword evidence="3" id="KW-1185">Reference proteome</keyword>
<sequence>MDAYFGIGSSRLNHSFLSGSSINMFWKNDSGYFALGLIAGISAAFLFVLYFTVFGVMCADGELTQVQSEEVRKTPLCFWNGFVETRDTAAQWIMTLFSIIASVLLLLTLWATQRMARETTRIGESQSRAYLHADKLEFFWGGATRSKPRVKVWVKNCGQTPVVWYRMRISIFAYKHNEPQPGERKNSWDEIVFEDGFRGPWCGVSPDQLMSSEFYLITDFEKEQVDKAYCGELDIGEHGLGVFGEIEYATIYDELFRSRFVFGRKGLPKYEIKETKTVEKPWGPTNMNLEKGIIFSRFAFDAYVYKYIGRASVAENS</sequence>
<feature type="transmembrane region" description="Helical" evidence="1">
    <location>
        <begin position="32"/>
        <end position="53"/>
    </location>
</feature>
<name>A0A1H5UHF7_9RHOB</name>
<dbReference type="EMBL" id="FNUZ01000001">
    <property type="protein sequence ID" value="SEF74466.1"/>
    <property type="molecule type" value="Genomic_DNA"/>
</dbReference>
<organism evidence="2 3">
    <name type="scientific">Thalassococcus halodurans</name>
    <dbReference type="NCBI Taxonomy" id="373675"/>
    <lineage>
        <taxon>Bacteria</taxon>
        <taxon>Pseudomonadati</taxon>
        <taxon>Pseudomonadota</taxon>
        <taxon>Alphaproteobacteria</taxon>
        <taxon>Rhodobacterales</taxon>
        <taxon>Roseobacteraceae</taxon>
        <taxon>Thalassococcus</taxon>
    </lineage>
</organism>